<comment type="caution">
    <text evidence="1">The sequence shown here is derived from an EMBL/GenBank/DDBJ whole genome shotgun (WGS) entry which is preliminary data.</text>
</comment>
<protein>
    <submittedName>
        <fullName evidence="1">12326_t:CDS:1</fullName>
    </submittedName>
</protein>
<dbReference type="EMBL" id="CAJVPQ010002978">
    <property type="protein sequence ID" value="CAG8614403.1"/>
    <property type="molecule type" value="Genomic_DNA"/>
</dbReference>
<keyword evidence="2" id="KW-1185">Reference proteome</keyword>
<sequence>MDNHQKKEDIICRFFLTLNKDILTATDLKQIIQHIDYDSKKIEVTIAEEILDLIKLADRKALLIVDEHGILFEKDPVLLRIHLLSPLMNLNF</sequence>
<dbReference type="AlphaFoldDB" id="A0A9N9GJ80"/>
<gene>
    <name evidence="1" type="ORF">FCALED_LOCUS9233</name>
</gene>
<evidence type="ECO:0000313" key="1">
    <source>
        <dbReference type="EMBL" id="CAG8614403.1"/>
    </source>
</evidence>
<evidence type="ECO:0000313" key="2">
    <source>
        <dbReference type="Proteomes" id="UP000789570"/>
    </source>
</evidence>
<accession>A0A9N9GJ80</accession>
<name>A0A9N9GJ80_9GLOM</name>
<dbReference type="OrthoDB" id="2303713at2759"/>
<dbReference type="Proteomes" id="UP000789570">
    <property type="component" value="Unassembled WGS sequence"/>
</dbReference>
<organism evidence="1 2">
    <name type="scientific">Funneliformis caledonium</name>
    <dbReference type="NCBI Taxonomy" id="1117310"/>
    <lineage>
        <taxon>Eukaryota</taxon>
        <taxon>Fungi</taxon>
        <taxon>Fungi incertae sedis</taxon>
        <taxon>Mucoromycota</taxon>
        <taxon>Glomeromycotina</taxon>
        <taxon>Glomeromycetes</taxon>
        <taxon>Glomerales</taxon>
        <taxon>Glomeraceae</taxon>
        <taxon>Funneliformis</taxon>
    </lineage>
</organism>
<reference evidence="1" key="1">
    <citation type="submission" date="2021-06" db="EMBL/GenBank/DDBJ databases">
        <authorList>
            <person name="Kallberg Y."/>
            <person name="Tangrot J."/>
            <person name="Rosling A."/>
        </authorList>
    </citation>
    <scope>NUCLEOTIDE SEQUENCE</scope>
    <source>
        <strain evidence="1">UK204</strain>
    </source>
</reference>
<proteinExistence type="predicted"/>